<dbReference type="AlphaFoldDB" id="A0A699XMK0"/>
<feature type="non-terminal residue" evidence="2">
    <location>
        <position position="1"/>
    </location>
</feature>
<protein>
    <submittedName>
        <fullName evidence="2">Uncharacterized protein</fullName>
    </submittedName>
</protein>
<proteinExistence type="predicted"/>
<organism evidence="2">
    <name type="scientific">Tanacetum cinerariifolium</name>
    <name type="common">Dalmatian daisy</name>
    <name type="synonym">Chrysanthemum cinerariifolium</name>
    <dbReference type="NCBI Taxonomy" id="118510"/>
    <lineage>
        <taxon>Eukaryota</taxon>
        <taxon>Viridiplantae</taxon>
        <taxon>Streptophyta</taxon>
        <taxon>Embryophyta</taxon>
        <taxon>Tracheophyta</taxon>
        <taxon>Spermatophyta</taxon>
        <taxon>Magnoliopsida</taxon>
        <taxon>eudicotyledons</taxon>
        <taxon>Gunneridae</taxon>
        <taxon>Pentapetalae</taxon>
        <taxon>asterids</taxon>
        <taxon>campanulids</taxon>
        <taxon>Asterales</taxon>
        <taxon>Asteraceae</taxon>
        <taxon>Asteroideae</taxon>
        <taxon>Anthemideae</taxon>
        <taxon>Anthemidinae</taxon>
        <taxon>Tanacetum</taxon>
    </lineage>
</organism>
<keyword evidence="1" id="KW-0472">Membrane</keyword>
<sequence>RKARAAKRAPETLEVADRHFRLTGLVMAVGMHGAWAAALVNGGRHRRTRTPVPRHLRHR</sequence>
<reference evidence="2" key="1">
    <citation type="journal article" date="2019" name="Sci. Rep.">
        <title>Draft genome of Tanacetum cinerariifolium, the natural source of mosquito coil.</title>
        <authorList>
            <person name="Yamashiro T."/>
            <person name="Shiraishi A."/>
            <person name="Satake H."/>
            <person name="Nakayama K."/>
        </authorList>
    </citation>
    <scope>NUCLEOTIDE SEQUENCE</scope>
</reference>
<accession>A0A699XMK0</accession>
<evidence type="ECO:0000313" key="2">
    <source>
        <dbReference type="EMBL" id="GFD58081.1"/>
    </source>
</evidence>
<dbReference type="EMBL" id="BKCJ011848443">
    <property type="protein sequence ID" value="GFD58081.1"/>
    <property type="molecule type" value="Genomic_DNA"/>
</dbReference>
<feature type="transmembrane region" description="Helical" evidence="1">
    <location>
        <begin position="20"/>
        <end position="40"/>
    </location>
</feature>
<name>A0A699XMK0_TANCI</name>
<evidence type="ECO:0000256" key="1">
    <source>
        <dbReference type="SAM" id="Phobius"/>
    </source>
</evidence>
<keyword evidence="1" id="KW-0812">Transmembrane</keyword>
<gene>
    <name evidence="2" type="ORF">Tci_930050</name>
</gene>
<keyword evidence="1" id="KW-1133">Transmembrane helix</keyword>
<comment type="caution">
    <text evidence="2">The sequence shown here is derived from an EMBL/GenBank/DDBJ whole genome shotgun (WGS) entry which is preliminary data.</text>
</comment>